<feature type="region of interest" description="Disordered" evidence="1">
    <location>
        <begin position="369"/>
        <end position="494"/>
    </location>
</feature>
<gene>
    <name evidence="2" type="ORF">GGX14DRAFT_658713</name>
</gene>
<reference evidence="2" key="1">
    <citation type="submission" date="2023-03" db="EMBL/GenBank/DDBJ databases">
        <title>Massive genome expansion in bonnet fungi (Mycena s.s.) driven by repeated elements and novel gene families across ecological guilds.</title>
        <authorList>
            <consortium name="Lawrence Berkeley National Laboratory"/>
            <person name="Harder C.B."/>
            <person name="Miyauchi S."/>
            <person name="Viragh M."/>
            <person name="Kuo A."/>
            <person name="Thoen E."/>
            <person name="Andreopoulos B."/>
            <person name="Lu D."/>
            <person name="Skrede I."/>
            <person name="Drula E."/>
            <person name="Henrissat B."/>
            <person name="Morin E."/>
            <person name="Kohler A."/>
            <person name="Barry K."/>
            <person name="LaButti K."/>
            <person name="Morin E."/>
            <person name="Salamov A."/>
            <person name="Lipzen A."/>
            <person name="Mereny Z."/>
            <person name="Hegedus B."/>
            <person name="Baldrian P."/>
            <person name="Stursova M."/>
            <person name="Weitz H."/>
            <person name="Taylor A."/>
            <person name="Grigoriev I.V."/>
            <person name="Nagy L.G."/>
            <person name="Martin F."/>
            <person name="Kauserud H."/>
        </authorList>
    </citation>
    <scope>NUCLEOTIDE SEQUENCE</scope>
    <source>
        <strain evidence="2">9144</strain>
    </source>
</reference>
<feature type="region of interest" description="Disordered" evidence="1">
    <location>
        <begin position="537"/>
        <end position="565"/>
    </location>
</feature>
<protein>
    <submittedName>
        <fullName evidence="2">Uncharacterized protein</fullName>
    </submittedName>
</protein>
<feature type="compositionally biased region" description="Low complexity" evidence="1">
    <location>
        <begin position="537"/>
        <end position="547"/>
    </location>
</feature>
<evidence type="ECO:0000313" key="2">
    <source>
        <dbReference type="EMBL" id="KAJ7201004.1"/>
    </source>
</evidence>
<feature type="region of interest" description="Disordered" evidence="1">
    <location>
        <begin position="161"/>
        <end position="188"/>
    </location>
</feature>
<keyword evidence="3" id="KW-1185">Reference proteome</keyword>
<comment type="caution">
    <text evidence="2">The sequence shown here is derived from an EMBL/GenBank/DDBJ whole genome shotgun (WGS) entry which is preliminary data.</text>
</comment>
<feature type="compositionally biased region" description="Basic and acidic residues" evidence="1">
    <location>
        <begin position="553"/>
        <end position="565"/>
    </location>
</feature>
<sequence>MPACSLPSDAGTSMHPHGTSIAHLSYAQHMPTHPTPHATSAYPSILRTHRTPTSHPAHANIPSPRTLTAPASLSVRAFTGQVARTRTTCAGATGARTSSFVSTDVHRLGVHGRRWYCAGQRTSRRRRPPSVPCAVVRSHGRACKGWPPMWVCIHADGEHIQASSSKSKPKRKASATGISDDESNDDSALRRVEDAAAKPVGRRCPENQSMQHFTEPQAVLLEVYTGVYEAKWEFNYTAERTVRRVDHTIEDGSFEDEAPLAWVHVDIAETMELGLPADQGTALPYLPGAACRASLQCPQPAYVFGLTSSLWPWRRRPSRRSSRHERARSSYVRAMLEYVSKVDVAAAGWKVVAMPIAFPTRLHYDDNDAVSASSSNSLASRASSHGHSPDQQNATFPSPPHPQSHPRQRRSTTRTTRSTTRTRSHPRGNGREHTAHPGNAYVHTAFQGHPCPHAPLPAALNDIRNGAGAGGRRSPRPSVHCGRGRRLRPRRRGRPPARLHRVWLLCQPAPALPMSLLTRALPPGLVPLVPSYSISVTSVPSSSYSTPEDALSDADKETTTTGEGH</sequence>
<proteinExistence type="predicted"/>
<dbReference type="AlphaFoldDB" id="A0AAD6Y7N6"/>
<feature type="compositionally biased region" description="Low complexity" evidence="1">
    <location>
        <begin position="369"/>
        <end position="383"/>
    </location>
</feature>
<dbReference type="EMBL" id="JARJCW010000060">
    <property type="protein sequence ID" value="KAJ7201004.1"/>
    <property type="molecule type" value="Genomic_DNA"/>
</dbReference>
<name>A0AAD6Y7N6_9AGAR</name>
<feature type="compositionally biased region" description="Basic residues" evidence="1">
    <location>
        <begin position="482"/>
        <end position="494"/>
    </location>
</feature>
<dbReference type="Proteomes" id="UP001219525">
    <property type="component" value="Unassembled WGS sequence"/>
</dbReference>
<evidence type="ECO:0000256" key="1">
    <source>
        <dbReference type="SAM" id="MobiDB-lite"/>
    </source>
</evidence>
<feature type="compositionally biased region" description="Low complexity" evidence="1">
    <location>
        <begin position="456"/>
        <end position="466"/>
    </location>
</feature>
<accession>A0AAD6Y7N6</accession>
<evidence type="ECO:0000313" key="3">
    <source>
        <dbReference type="Proteomes" id="UP001219525"/>
    </source>
</evidence>
<feature type="compositionally biased region" description="Polar residues" evidence="1">
    <location>
        <begin position="385"/>
        <end position="396"/>
    </location>
</feature>
<organism evidence="2 3">
    <name type="scientific">Mycena pura</name>
    <dbReference type="NCBI Taxonomy" id="153505"/>
    <lineage>
        <taxon>Eukaryota</taxon>
        <taxon>Fungi</taxon>
        <taxon>Dikarya</taxon>
        <taxon>Basidiomycota</taxon>
        <taxon>Agaricomycotina</taxon>
        <taxon>Agaricomycetes</taxon>
        <taxon>Agaricomycetidae</taxon>
        <taxon>Agaricales</taxon>
        <taxon>Marasmiineae</taxon>
        <taxon>Mycenaceae</taxon>
        <taxon>Mycena</taxon>
    </lineage>
</organism>